<gene>
    <name evidence="6" type="ORF">QCO44_02740</name>
</gene>
<accession>A0ABV3X436</accession>
<sequence>MFLKRLIVNADDFGRHVHINEAVEKGAAEGILRSATLMAGGRAFEDAVSRVRRLLQLGLGVHFTLVDGFPILPPEEIPSLIDQNGVFFPDYHTFSKHYARGGVRLEEVRAELAAQLGKLKAAGLAVDHADSHQHMHVLPGIVEVVIGLCREAGIPALRAPFAPLFAGSFGGVRQFVGRVGLSLLARNAARLARQAGLFVPGHFAGIVAGEAVGEAELAAVLENLREGTTEIMMHPGTMNEAIARDCGWQHDFEAELAAIVSPRVAAAMEHGRIEAVNFGSVS</sequence>
<dbReference type="EMBL" id="JARVLH010000002">
    <property type="protein sequence ID" value="MEX5284560.1"/>
    <property type="molecule type" value="Genomic_DNA"/>
</dbReference>
<dbReference type="Gene3D" id="3.20.20.370">
    <property type="entry name" value="Glycoside hydrolase/deacetylase"/>
    <property type="match status" value="1"/>
</dbReference>
<evidence type="ECO:0000256" key="3">
    <source>
        <dbReference type="ARBA" id="ARBA00022801"/>
    </source>
</evidence>
<evidence type="ECO:0000313" key="6">
    <source>
        <dbReference type="EMBL" id="MEX5284560.1"/>
    </source>
</evidence>
<dbReference type="CDD" id="cd10808">
    <property type="entry name" value="YdjC"/>
    <property type="match status" value="1"/>
</dbReference>
<evidence type="ECO:0000313" key="7">
    <source>
        <dbReference type="Proteomes" id="UP001559623"/>
    </source>
</evidence>
<evidence type="ECO:0000256" key="1">
    <source>
        <dbReference type="ARBA" id="ARBA00001946"/>
    </source>
</evidence>
<comment type="cofactor">
    <cofactor evidence="1">
        <name>Mg(2+)</name>
        <dbReference type="ChEBI" id="CHEBI:18420"/>
    </cofactor>
</comment>
<protein>
    <submittedName>
        <fullName evidence="6">ChbG/HpnK family deacetylase</fullName>
    </submittedName>
</protein>
<keyword evidence="2" id="KW-0479">Metal-binding</keyword>
<dbReference type="InterPro" id="IPR006879">
    <property type="entry name" value="YdjC-like"/>
</dbReference>
<dbReference type="Pfam" id="PF04794">
    <property type="entry name" value="YdjC"/>
    <property type="match status" value="1"/>
</dbReference>
<comment type="caution">
    <text evidence="6">The sequence shown here is derived from an EMBL/GenBank/DDBJ whole genome shotgun (WGS) entry which is preliminary data.</text>
</comment>
<dbReference type="RefSeq" id="WP_368846297.1">
    <property type="nucleotide sequence ID" value="NZ_CP194411.1"/>
</dbReference>
<keyword evidence="5" id="KW-0119">Carbohydrate metabolism</keyword>
<name>A0ABV3X436_9FIRM</name>
<evidence type="ECO:0000256" key="5">
    <source>
        <dbReference type="ARBA" id="ARBA00023277"/>
    </source>
</evidence>
<dbReference type="SUPFAM" id="SSF88713">
    <property type="entry name" value="Glycoside hydrolase/deacetylase"/>
    <property type="match status" value="1"/>
</dbReference>
<reference evidence="6 7" key="1">
    <citation type="submission" date="2023-04" db="EMBL/GenBank/DDBJ databases">
        <title>Genome Sequence of Selenomonas sputigena ATCC 33150.</title>
        <authorList>
            <person name="Miller D.P."/>
            <person name="Anvari S."/>
            <person name="Polson S.W."/>
            <person name="Macdonald M."/>
            <person name="Mcdowell J.V."/>
        </authorList>
    </citation>
    <scope>NUCLEOTIDE SEQUENCE [LARGE SCALE GENOMIC DNA]</scope>
    <source>
        <strain evidence="6 7">ATCC 33150</strain>
    </source>
</reference>
<evidence type="ECO:0000256" key="4">
    <source>
        <dbReference type="ARBA" id="ARBA00022842"/>
    </source>
</evidence>
<keyword evidence="4" id="KW-0460">Magnesium</keyword>
<keyword evidence="3" id="KW-0378">Hydrolase</keyword>
<evidence type="ECO:0000256" key="2">
    <source>
        <dbReference type="ARBA" id="ARBA00022723"/>
    </source>
</evidence>
<proteinExistence type="predicted"/>
<organism evidence="6 7">
    <name type="scientific">Selenomonas sputigena</name>
    <dbReference type="NCBI Taxonomy" id="69823"/>
    <lineage>
        <taxon>Bacteria</taxon>
        <taxon>Bacillati</taxon>
        <taxon>Bacillota</taxon>
        <taxon>Negativicutes</taxon>
        <taxon>Selenomonadales</taxon>
        <taxon>Selenomonadaceae</taxon>
        <taxon>Selenomonas</taxon>
    </lineage>
</organism>
<dbReference type="PANTHER" id="PTHR31609">
    <property type="entry name" value="YDJC DEACETYLASE FAMILY MEMBER"/>
    <property type="match status" value="1"/>
</dbReference>
<keyword evidence="7" id="KW-1185">Reference proteome</keyword>
<dbReference type="Proteomes" id="UP001559623">
    <property type="component" value="Unassembled WGS sequence"/>
</dbReference>
<dbReference type="InterPro" id="IPR011330">
    <property type="entry name" value="Glyco_hydro/deAcase_b/a-brl"/>
</dbReference>
<dbReference type="PANTHER" id="PTHR31609:SF1">
    <property type="entry name" value="CARBOHYDRATE DEACETYLASE"/>
    <property type="match status" value="1"/>
</dbReference>